<accession>A0A139WAY3</accession>
<gene>
    <name evidence="3" type="primary">AUGUSTUS-3.0.2_31311</name>
    <name evidence="3" type="ORF">TcasGA2_TC031311</name>
</gene>
<dbReference type="AlphaFoldDB" id="A0A139WAY3"/>
<feature type="chain" id="PRO_5007299638" description="CX domain-containing protein" evidence="2">
    <location>
        <begin position="22"/>
        <end position="151"/>
    </location>
</feature>
<keyword evidence="1" id="KW-0472">Membrane</keyword>
<proteinExistence type="predicted"/>
<evidence type="ECO:0000313" key="3">
    <source>
        <dbReference type="EMBL" id="KYB25094.1"/>
    </source>
</evidence>
<feature type="transmembrane region" description="Helical" evidence="1">
    <location>
        <begin position="69"/>
        <end position="93"/>
    </location>
</feature>
<evidence type="ECO:0000256" key="2">
    <source>
        <dbReference type="SAM" id="SignalP"/>
    </source>
</evidence>
<keyword evidence="1" id="KW-1133">Transmembrane helix</keyword>
<dbReference type="Proteomes" id="UP000007266">
    <property type="component" value="Linkage group 10"/>
</dbReference>
<evidence type="ECO:0008006" key="5">
    <source>
        <dbReference type="Google" id="ProtNLM"/>
    </source>
</evidence>
<reference evidence="3 4" key="1">
    <citation type="journal article" date="2008" name="Nature">
        <title>The genome of the model beetle and pest Tribolium castaneum.</title>
        <authorList>
            <consortium name="Tribolium Genome Sequencing Consortium"/>
            <person name="Richards S."/>
            <person name="Gibbs R.A."/>
            <person name="Weinstock G.M."/>
            <person name="Brown S.J."/>
            <person name="Denell R."/>
            <person name="Beeman R.W."/>
            <person name="Gibbs R."/>
            <person name="Beeman R.W."/>
            <person name="Brown S.J."/>
            <person name="Bucher G."/>
            <person name="Friedrich M."/>
            <person name="Grimmelikhuijzen C.J."/>
            <person name="Klingler M."/>
            <person name="Lorenzen M."/>
            <person name="Richards S."/>
            <person name="Roth S."/>
            <person name="Schroder R."/>
            <person name="Tautz D."/>
            <person name="Zdobnov E.M."/>
            <person name="Muzny D."/>
            <person name="Gibbs R.A."/>
            <person name="Weinstock G.M."/>
            <person name="Attaway T."/>
            <person name="Bell S."/>
            <person name="Buhay C.J."/>
            <person name="Chandrabose M.N."/>
            <person name="Chavez D."/>
            <person name="Clerk-Blankenburg K.P."/>
            <person name="Cree A."/>
            <person name="Dao M."/>
            <person name="Davis C."/>
            <person name="Chacko J."/>
            <person name="Dinh H."/>
            <person name="Dugan-Rocha S."/>
            <person name="Fowler G."/>
            <person name="Garner T.T."/>
            <person name="Garnes J."/>
            <person name="Gnirke A."/>
            <person name="Hawes A."/>
            <person name="Hernandez J."/>
            <person name="Hines S."/>
            <person name="Holder M."/>
            <person name="Hume J."/>
            <person name="Jhangiani S.N."/>
            <person name="Joshi V."/>
            <person name="Khan Z.M."/>
            <person name="Jackson L."/>
            <person name="Kovar C."/>
            <person name="Kowis A."/>
            <person name="Lee S."/>
            <person name="Lewis L.R."/>
            <person name="Margolis J."/>
            <person name="Morgan M."/>
            <person name="Nazareth L.V."/>
            <person name="Nguyen N."/>
            <person name="Okwuonu G."/>
            <person name="Parker D."/>
            <person name="Richards S."/>
            <person name="Ruiz S.J."/>
            <person name="Santibanez J."/>
            <person name="Savard J."/>
            <person name="Scherer S.E."/>
            <person name="Schneider B."/>
            <person name="Sodergren E."/>
            <person name="Tautz D."/>
            <person name="Vattahil S."/>
            <person name="Villasana D."/>
            <person name="White C.S."/>
            <person name="Wright R."/>
            <person name="Park Y."/>
            <person name="Beeman R.W."/>
            <person name="Lord J."/>
            <person name="Oppert B."/>
            <person name="Lorenzen M."/>
            <person name="Brown S."/>
            <person name="Wang L."/>
            <person name="Savard J."/>
            <person name="Tautz D."/>
            <person name="Richards S."/>
            <person name="Weinstock G."/>
            <person name="Gibbs R.A."/>
            <person name="Liu Y."/>
            <person name="Worley K."/>
            <person name="Weinstock G."/>
            <person name="Elsik C.G."/>
            <person name="Reese J.T."/>
            <person name="Elhaik E."/>
            <person name="Landan G."/>
            <person name="Graur D."/>
            <person name="Arensburger P."/>
            <person name="Atkinson P."/>
            <person name="Beeman R.W."/>
            <person name="Beidler J."/>
            <person name="Brown S.J."/>
            <person name="Demuth J.P."/>
            <person name="Drury D.W."/>
            <person name="Du Y.Z."/>
            <person name="Fujiwara H."/>
            <person name="Lorenzen M."/>
            <person name="Maselli V."/>
            <person name="Osanai M."/>
            <person name="Park Y."/>
            <person name="Robertson H.M."/>
            <person name="Tu Z."/>
            <person name="Wang J.J."/>
            <person name="Wang S."/>
            <person name="Richards S."/>
            <person name="Song H."/>
            <person name="Zhang L."/>
            <person name="Sodergren E."/>
            <person name="Werner D."/>
            <person name="Stanke M."/>
            <person name="Morgenstern B."/>
            <person name="Solovyev V."/>
            <person name="Kosarev P."/>
            <person name="Brown G."/>
            <person name="Chen H.C."/>
            <person name="Ermolaeva O."/>
            <person name="Hlavina W."/>
            <person name="Kapustin Y."/>
            <person name="Kiryutin B."/>
            <person name="Kitts P."/>
            <person name="Maglott D."/>
            <person name="Pruitt K."/>
            <person name="Sapojnikov V."/>
            <person name="Souvorov A."/>
            <person name="Mackey A.J."/>
            <person name="Waterhouse R.M."/>
            <person name="Wyder S."/>
            <person name="Zdobnov E.M."/>
            <person name="Zdobnov E.M."/>
            <person name="Wyder S."/>
            <person name="Kriventseva E.V."/>
            <person name="Kadowaki T."/>
            <person name="Bork P."/>
            <person name="Aranda M."/>
            <person name="Bao R."/>
            <person name="Beermann A."/>
            <person name="Berns N."/>
            <person name="Bolognesi R."/>
            <person name="Bonneton F."/>
            <person name="Bopp D."/>
            <person name="Brown S.J."/>
            <person name="Bucher G."/>
            <person name="Butts T."/>
            <person name="Chaumot A."/>
            <person name="Denell R.E."/>
            <person name="Ferrier D.E."/>
            <person name="Friedrich M."/>
            <person name="Gordon C.M."/>
            <person name="Jindra M."/>
            <person name="Klingler M."/>
            <person name="Lan Q."/>
            <person name="Lattorff H.M."/>
            <person name="Laudet V."/>
            <person name="von Levetsow C."/>
            <person name="Liu Z."/>
            <person name="Lutz R."/>
            <person name="Lynch J.A."/>
            <person name="da Fonseca R.N."/>
            <person name="Posnien N."/>
            <person name="Reuter R."/>
            <person name="Roth S."/>
            <person name="Savard J."/>
            <person name="Schinko J.B."/>
            <person name="Schmitt C."/>
            <person name="Schoppmeier M."/>
            <person name="Schroder R."/>
            <person name="Shippy T.D."/>
            <person name="Simonnet F."/>
            <person name="Marques-Souza H."/>
            <person name="Tautz D."/>
            <person name="Tomoyasu Y."/>
            <person name="Trauner J."/>
            <person name="Van der Zee M."/>
            <person name="Vervoort M."/>
            <person name="Wittkopp N."/>
            <person name="Wimmer E.A."/>
            <person name="Yang X."/>
            <person name="Jones A.K."/>
            <person name="Sattelle D.B."/>
            <person name="Ebert P.R."/>
            <person name="Nelson D."/>
            <person name="Scott J.G."/>
            <person name="Beeman R.W."/>
            <person name="Muthukrishnan S."/>
            <person name="Kramer K.J."/>
            <person name="Arakane Y."/>
            <person name="Beeman R.W."/>
            <person name="Zhu Q."/>
            <person name="Hogenkamp D."/>
            <person name="Dixit R."/>
            <person name="Oppert B."/>
            <person name="Jiang H."/>
            <person name="Zou Z."/>
            <person name="Marshall J."/>
            <person name="Elpidina E."/>
            <person name="Vinokurov K."/>
            <person name="Oppert C."/>
            <person name="Zou Z."/>
            <person name="Evans J."/>
            <person name="Lu Z."/>
            <person name="Zhao P."/>
            <person name="Sumathipala N."/>
            <person name="Altincicek B."/>
            <person name="Vilcinskas A."/>
            <person name="Williams M."/>
            <person name="Hultmark D."/>
            <person name="Hetru C."/>
            <person name="Jiang H."/>
            <person name="Grimmelikhuijzen C.J."/>
            <person name="Hauser F."/>
            <person name="Cazzamali G."/>
            <person name="Williamson M."/>
            <person name="Park Y."/>
            <person name="Li B."/>
            <person name="Tanaka Y."/>
            <person name="Predel R."/>
            <person name="Neupert S."/>
            <person name="Schachtner J."/>
            <person name="Verleyen P."/>
            <person name="Raible F."/>
            <person name="Bork P."/>
            <person name="Friedrich M."/>
            <person name="Walden K.K."/>
            <person name="Robertson H.M."/>
            <person name="Angeli S."/>
            <person name="Foret S."/>
            <person name="Bucher G."/>
            <person name="Schuetz S."/>
            <person name="Maleszka R."/>
            <person name="Wimmer E.A."/>
            <person name="Beeman R.W."/>
            <person name="Lorenzen M."/>
            <person name="Tomoyasu Y."/>
            <person name="Miller S.C."/>
            <person name="Grossmann D."/>
            <person name="Bucher G."/>
        </authorList>
    </citation>
    <scope>NUCLEOTIDE SEQUENCE [LARGE SCALE GENOMIC DNA]</scope>
    <source>
        <strain evidence="3 4">Georgia GA2</strain>
    </source>
</reference>
<evidence type="ECO:0000256" key="1">
    <source>
        <dbReference type="SAM" id="Phobius"/>
    </source>
</evidence>
<dbReference type="InParanoid" id="A0A139WAY3"/>
<name>A0A139WAY3_TRICA</name>
<organism evidence="3 4">
    <name type="scientific">Tribolium castaneum</name>
    <name type="common">Red flour beetle</name>
    <dbReference type="NCBI Taxonomy" id="7070"/>
    <lineage>
        <taxon>Eukaryota</taxon>
        <taxon>Metazoa</taxon>
        <taxon>Ecdysozoa</taxon>
        <taxon>Arthropoda</taxon>
        <taxon>Hexapoda</taxon>
        <taxon>Insecta</taxon>
        <taxon>Pterygota</taxon>
        <taxon>Neoptera</taxon>
        <taxon>Endopterygota</taxon>
        <taxon>Coleoptera</taxon>
        <taxon>Polyphaga</taxon>
        <taxon>Cucujiformia</taxon>
        <taxon>Tenebrionidae</taxon>
        <taxon>Tenebrionidae incertae sedis</taxon>
        <taxon>Tribolium</taxon>
    </lineage>
</organism>
<dbReference type="EMBL" id="KQ971379">
    <property type="protein sequence ID" value="KYB25094.1"/>
    <property type="molecule type" value="Genomic_DNA"/>
</dbReference>
<feature type="signal peptide" evidence="2">
    <location>
        <begin position="1"/>
        <end position="21"/>
    </location>
</feature>
<keyword evidence="2" id="KW-0732">Signal</keyword>
<keyword evidence="4" id="KW-1185">Reference proteome</keyword>
<evidence type="ECO:0000313" key="4">
    <source>
        <dbReference type="Proteomes" id="UP000007266"/>
    </source>
</evidence>
<reference evidence="3 4" key="2">
    <citation type="journal article" date="2010" name="Nucleic Acids Res.">
        <title>BeetleBase in 2010: revisions to provide comprehensive genomic information for Tribolium castaneum.</title>
        <authorList>
            <person name="Kim H.S."/>
            <person name="Murphy T."/>
            <person name="Xia J."/>
            <person name="Caragea D."/>
            <person name="Park Y."/>
            <person name="Beeman R.W."/>
            <person name="Lorenzen M.D."/>
            <person name="Butcher S."/>
            <person name="Manak J.R."/>
            <person name="Brown S.J."/>
        </authorList>
    </citation>
    <scope>GENOME REANNOTATION</scope>
    <source>
        <strain evidence="3 4">Georgia GA2</strain>
    </source>
</reference>
<sequence>MHRNKLPFVLFFLCNFDQAFSRIICNKRKNVNYSPEIMEQTLGKDMYYCKARWENCCPEGCCSIFSDPWFIFAIVTVIVLSIVIFCYFLRMYAKRQREVRRISRIRMQVVDPPLQEIPRCQRSDIVRGSPKVEPDRSGLLPTYDEAIKESR</sequence>
<keyword evidence="1" id="KW-0812">Transmembrane</keyword>
<protein>
    <recommendedName>
        <fullName evidence="5">CX domain-containing protein</fullName>
    </recommendedName>
</protein>